<keyword evidence="1" id="KW-1133">Transmembrane helix</keyword>
<dbReference type="OrthoDB" id="9812539at2"/>
<dbReference type="RefSeq" id="WP_129525742.1">
    <property type="nucleotide sequence ID" value="NZ_UFQB01000001.1"/>
</dbReference>
<dbReference type="AlphaFoldDB" id="A0A446C2V5"/>
<evidence type="ECO:0000313" key="2">
    <source>
        <dbReference type="EMBL" id="SSW62219.1"/>
    </source>
</evidence>
<evidence type="ECO:0000313" key="3">
    <source>
        <dbReference type="Proteomes" id="UP000289184"/>
    </source>
</evidence>
<sequence>MANESEFFLRALLIGVGATAVMDLWAVFLKRCLRLPSLDFAMVGRWVGHLARGQFTHDAIGRAAPVPGERALGWAAHYAIGVLFAAILLAVAGLEWAQRPSLLPALLFGLASLAAPFFILQPGMGAGIAASRTPRPNTARLRSLMAHTVFGIGLYLAAWGSTLLLARI</sequence>
<feature type="transmembrane region" description="Helical" evidence="1">
    <location>
        <begin position="144"/>
        <end position="166"/>
    </location>
</feature>
<accession>A0A446C2V5</accession>
<dbReference type="Pfam" id="PF11158">
    <property type="entry name" value="DUF2938"/>
    <property type="match status" value="1"/>
</dbReference>
<organism evidence="2 3">
    <name type="scientific">Achromobacter agilis</name>
    <dbReference type="NCBI Taxonomy" id="1353888"/>
    <lineage>
        <taxon>Bacteria</taxon>
        <taxon>Pseudomonadati</taxon>
        <taxon>Pseudomonadota</taxon>
        <taxon>Betaproteobacteria</taxon>
        <taxon>Burkholderiales</taxon>
        <taxon>Alcaligenaceae</taxon>
        <taxon>Achromobacter</taxon>
    </lineage>
</organism>
<proteinExistence type="predicted"/>
<dbReference type="Proteomes" id="UP000289184">
    <property type="component" value="Unassembled WGS sequence"/>
</dbReference>
<reference evidence="2 3" key="1">
    <citation type="submission" date="2018-07" db="EMBL/GenBank/DDBJ databases">
        <authorList>
            <person name="Peeters C."/>
        </authorList>
    </citation>
    <scope>NUCLEOTIDE SEQUENCE [LARGE SCALE GENOMIC DNA]</scope>
    <source>
        <strain evidence="2 3">LMG 3411</strain>
    </source>
</reference>
<feature type="transmembrane region" description="Helical" evidence="1">
    <location>
        <begin position="7"/>
        <end position="28"/>
    </location>
</feature>
<evidence type="ECO:0000256" key="1">
    <source>
        <dbReference type="SAM" id="Phobius"/>
    </source>
</evidence>
<keyword evidence="1" id="KW-0472">Membrane</keyword>
<dbReference type="EMBL" id="UFQB01000001">
    <property type="protein sequence ID" value="SSW62219.1"/>
    <property type="molecule type" value="Genomic_DNA"/>
</dbReference>
<keyword evidence="3" id="KW-1185">Reference proteome</keyword>
<name>A0A446C2V5_9BURK</name>
<gene>
    <name evidence="2" type="ORF">AGI3411_00402</name>
</gene>
<keyword evidence="1" id="KW-0812">Transmembrane</keyword>
<protein>
    <recommendedName>
        <fullName evidence="4">DUF2938 domain-containing protein</fullName>
    </recommendedName>
</protein>
<dbReference type="InterPro" id="IPR021329">
    <property type="entry name" value="DUF2938"/>
</dbReference>
<feature type="transmembrane region" description="Helical" evidence="1">
    <location>
        <begin position="75"/>
        <end position="94"/>
    </location>
</feature>
<feature type="transmembrane region" description="Helical" evidence="1">
    <location>
        <begin position="101"/>
        <end position="124"/>
    </location>
</feature>
<evidence type="ECO:0008006" key="4">
    <source>
        <dbReference type="Google" id="ProtNLM"/>
    </source>
</evidence>